<evidence type="ECO:0000256" key="4">
    <source>
        <dbReference type="PIRSR" id="PIRSR610905-2"/>
    </source>
</evidence>
<evidence type="ECO:0000256" key="3">
    <source>
        <dbReference type="PIRSR" id="PIRSR610905-1"/>
    </source>
</evidence>
<feature type="binding site" evidence="4">
    <location>
        <position position="350"/>
    </location>
    <ligand>
        <name>substrate</name>
    </ligand>
</feature>
<dbReference type="EMBL" id="CP030280">
    <property type="protein sequence ID" value="AWY99292.1"/>
    <property type="molecule type" value="Genomic_DNA"/>
</dbReference>
<feature type="binding site" evidence="4">
    <location>
        <position position="159"/>
    </location>
    <ligand>
        <name>substrate</name>
    </ligand>
</feature>
<dbReference type="Gene3D" id="1.50.10.10">
    <property type="match status" value="1"/>
</dbReference>
<dbReference type="SUPFAM" id="SSF48208">
    <property type="entry name" value="Six-hairpin glycosidases"/>
    <property type="match status" value="1"/>
</dbReference>
<evidence type="ECO:0000256" key="1">
    <source>
        <dbReference type="ARBA" id="ARBA00022801"/>
    </source>
</evidence>
<feature type="binding site" evidence="4">
    <location>
        <position position="217"/>
    </location>
    <ligand>
        <name>substrate</name>
    </ligand>
</feature>
<feature type="binding site" evidence="4">
    <location>
        <position position="347"/>
    </location>
    <ligand>
        <name>substrate</name>
    </ligand>
</feature>
<dbReference type="KEGG" id="blau:DQQ01_15485"/>
<dbReference type="GO" id="GO:0000272">
    <property type="term" value="P:polysaccharide catabolic process"/>
    <property type="evidence" value="ECO:0007669"/>
    <property type="project" value="TreeGrafter"/>
</dbReference>
<evidence type="ECO:0000313" key="5">
    <source>
        <dbReference type="EMBL" id="AWY99292.1"/>
    </source>
</evidence>
<dbReference type="RefSeq" id="WP_111920733.1">
    <property type="nucleotide sequence ID" value="NZ_CAUWHR010000015.1"/>
</dbReference>
<dbReference type="GO" id="GO:0052757">
    <property type="term" value="F:chondroitin hydrolase activity"/>
    <property type="evidence" value="ECO:0007669"/>
    <property type="project" value="TreeGrafter"/>
</dbReference>
<dbReference type="PANTHER" id="PTHR36845">
    <property type="entry name" value="HYDROLASE, PUTATIVE (AFU_ORTHOLOGUE AFUA_7G05090)-RELATED"/>
    <property type="match status" value="1"/>
</dbReference>
<dbReference type="AlphaFoldDB" id="A0A2Z4UE13"/>
<comment type="similarity">
    <text evidence="2">Belongs to the glycosyl hydrolase 88 family.</text>
</comment>
<feature type="binding site" evidence="4">
    <location>
        <position position="235"/>
    </location>
    <ligand>
        <name>substrate</name>
    </ligand>
</feature>
<dbReference type="OrthoDB" id="428577at2"/>
<feature type="binding site" evidence="4">
    <location>
        <position position="219"/>
    </location>
    <ligand>
        <name>substrate</name>
    </ligand>
</feature>
<keyword evidence="6" id="KW-1185">Reference proteome</keyword>
<dbReference type="InterPro" id="IPR012341">
    <property type="entry name" value="6hp_glycosidase-like_sf"/>
</dbReference>
<evidence type="ECO:0000256" key="2">
    <source>
        <dbReference type="ARBA" id="ARBA00038358"/>
    </source>
</evidence>
<dbReference type="Pfam" id="PF07470">
    <property type="entry name" value="Glyco_hydro_88"/>
    <property type="match status" value="1"/>
</dbReference>
<dbReference type="InterPro" id="IPR010905">
    <property type="entry name" value="Glyco_hydro_88"/>
</dbReference>
<name>A0A2Z4UE13_9FIRM</name>
<feature type="binding site" evidence="4">
    <location>
        <position position="99"/>
    </location>
    <ligand>
        <name>substrate</name>
    </ligand>
</feature>
<accession>A0A2Z4UE13</accession>
<protein>
    <submittedName>
        <fullName evidence="5">Glucoronyl hydrolase</fullName>
    </submittedName>
</protein>
<organism evidence="5 6">
    <name type="scientific">Blautia argi</name>
    <dbReference type="NCBI Taxonomy" id="1912897"/>
    <lineage>
        <taxon>Bacteria</taxon>
        <taxon>Bacillati</taxon>
        <taxon>Bacillota</taxon>
        <taxon>Clostridia</taxon>
        <taxon>Lachnospirales</taxon>
        <taxon>Lachnospiraceae</taxon>
        <taxon>Blautia</taxon>
    </lineage>
</organism>
<dbReference type="PANTHER" id="PTHR36845:SF1">
    <property type="entry name" value="HYDROLASE, PUTATIVE (AFU_ORTHOLOGUE AFUA_7G05090)-RELATED"/>
    <property type="match status" value="1"/>
</dbReference>
<gene>
    <name evidence="5" type="ORF">DQQ01_15485</name>
</gene>
<dbReference type="InterPro" id="IPR008928">
    <property type="entry name" value="6-hairpin_glycosidase_sf"/>
</dbReference>
<proteinExistence type="inferred from homology"/>
<feature type="active site" description="Proton donor" evidence="3">
    <location>
        <position position="159"/>
    </location>
</feature>
<feature type="active site" description="Nucleophile" evidence="3">
    <location>
        <position position="99"/>
    </location>
</feature>
<reference evidence="6" key="1">
    <citation type="submission" date="2018-06" db="EMBL/GenBank/DDBJ databases">
        <title>Description of Blautia argi sp. nov., a new anaerobic isolated from dog feces.</title>
        <authorList>
            <person name="Chang Y.-H."/>
            <person name="Paek J."/>
            <person name="Shin Y."/>
        </authorList>
    </citation>
    <scope>NUCLEOTIDE SEQUENCE [LARGE SCALE GENOMIC DNA]</scope>
    <source>
        <strain evidence="6">KCTC 15426</strain>
    </source>
</reference>
<dbReference type="InterPro" id="IPR052369">
    <property type="entry name" value="UG_Glycosaminoglycan_Hydrolase"/>
</dbReference>
<sequence>MFENKPVITSEDIQNGMEFAVKQVRCNLEEFTDKFQNAFSENGFYKPIENNYWTTGFWTGEIWLAYEWSHDEAFRKAADVQVESFLKRINDKYEVDHHDMGFLYSLSCVAAYKLTESKKGREAAIKAADQLITRYHPVGEFIQAWGPMNEPENYRLIIDCLLNLPLLYWATEETGEKKYREIAEKHIHTAIANVIREDYSTWHTFYFDMKTGAPDHGATCQGYRDGSAWARGQAWGIYGCALAYRYTGEKKYIENFKHVTQYFLEHLPEDLIPYWDLEFTDGDDQPRDSSSASIAACGMLEMAKYMEEEDALYYTDIAKKLMKSVYDNYRVTDSKISNGLVLHSTYSNHSPYNTCNHEGVDECNSWGDYFYMEALTRLAKDWNPYW</sequence>
<dbReference type="Proteomes" id="UP000250003">
    <property type="component" value="Chromosome"/>
</dbReference>
<evidence type="ECO:0000313" key="6">
    <source>
        <dbReference type="Proteomes" id="UP000250003"/>
    </source>
</evidence>
<feature type="binding site" evidence="4">
    <location>
        <position position="231"/>
    </location>
    <ligand>
        <name>substrate</name>
    </ligand>
</feature>
<keyword evidence="1 5" id="KW-0378">Hydrolase</keyword>